<proteinExistence type="predicted"/>
<keyword evidence="6" id="KW-1185">Reference proteome</keyword>
<keyword evidence="2" id="KW-0274">FAD</keyword>
<dbReference type="PANTHER" id="PTHR43884:SF20">
    <property type="entry name" value="ACYL-COA DEHYDROGENASE FADE28"/>
    <property type="match status" value="1"/>
</dbReference>
<accession>A0ABT4PLA2</accession>
<dbReference type="Proteomes" id="UP001142153">
    <property type="component" value="Unassembled WGS sequence"/>
</dbReference>
<comment type="caution">
    <text evidence="5">The sequence shown here is derived from an EMBL/GenBank/DDBJ whole genome shotgun (WGS) entry which is preliminary data.</text>
</comment>
<dbReference type="EMBL" id="JAPZPY010000001">
    <property type="protein sequence ID" value="MCZ8377353.1"/>
    <property type="molecule type" value="Genomic_DNA"/>
</dbReference>
<evidence type="ECO:0000256" key="1">
    <source>
        <dbReference type="ARBA" id="ARBA00022630"/>
    </source>
</evidence>
<gene>
    <name evidence="5" type="ORF">O6P37_00610</name>
</gene>
<feature type="domain" description="Acyl-CoA dehydrogenase/oxidase C-terminal" evidence="4">
    <location>
        <begin position="195"/>
        <end position="312"/>
    </location>
</feature>
<evidence type="ECO:0000313" key="5">
    <source>
        <dbReference type="EMBL" id="MCZ8377353.1"/>
    </source>
</evidence>
<reference evidence="5" key="1">
    <citation type="submission" date="2022-12" db="EMBL/GenBank/DDBJ databases">
        <authorList>
            <person name="Deng Y."/>
            <person name="Zhang Y.-Q."/>
        </authorList>
    </citation>
    <scope>NUCLEOTIDE SEQUENCE</scope>
    <source>
        <strain evidence="5">CPCC 205372</strain>
    </source>
</reference>
<evidence type="ECO:0000313" key="6">
    <source>
        <dbReference type="Proteomes" id="UP001142153"/>
    </source>
</evidence>
<dbReference type="InterPro" id="IPR036250">
    <property type="entry name" value="AcylCo_DH-like_C"/>
</dbReference>
<sequence length="337" mass="36073">MTSGDLATAEELLLLRQSTRENLSARRATLPNDVGPSGWETEWDRLTAQDLWSAIEPPEGSLCSAAVVAEELGRALFAGPGPDAMAAAFLLSNLVDEVDLADTFTGPAAVAIGGDISITPTGTGNGRLDPSVAVGRNTTLFVVTRSHQIFRVPSNAASFDQAPSLDVSRCTGTPRLDETPLTVVQSSPSQVAELALAARTLLYCADTLGCVDYVLERTVDYAKQRSAFGVPIGKYQAVAHRLVDHAIVATQMRILLDAAITAFDTRAGDLDRRRAAAETFFAGRSADVISDCVQLTGAIGFTWEFGHHFYLRRVVDNAALGRGSRRPARQLAELCPW</sequence>
<evidence type="ECO:0000256" key="2">
    <source>
        <dbReference type="ARBA" id="ARBA00022827"/>
    </source>
</evidence>
<protein>
    <submittedName>
        <fullName evidence="5">Acyl-CoA dehydrogenase family protein</fullName>
    </submittedName>
</protein>
<dbReference type="PANTHER" id="PTHR43884">
    <property type="entry name" value="ACYL-COA DEHYDROGENASE"/>
    <property type="match status" value="1"/>
</dbReference>
<keyword evidence="1" id="KW-0285">Flavoprotein</keyword>
<keyword evidence="3" id="KW-0560">Oxidoreductase</keyword>
<evidence type="ECO:0000259" key="4">
    <source>
        <dbReference type="Pfam" id="PF00441"/>
    </source>
</evidence>
<dbReference type="Pfam" id="PF00441">
    <property type="entry name" value="Acyl-CoA_dh_1"/>
    <property type="match status" value="1"/>
</dbReference>
<dbReference type="Gene3D" id="1.20.140.10">
    <property type="entry name" value="Butyryl-CoA Dehydrogenase, subunit A, domain 3"/>
    <property type="match status" value="1"/>
</dbReference>
<dbReference type="RefSeq" id="WP_269892265.1">
    <property type="nucleotide sequence ID" value="NZ_JAPZPY010000001.1"/>
</dbReference>
<organism evidence="5 6">
    <name type="scientific">Mycobacterium hippophais</name>
    <dbReference type="NCBI Taxonomy" id="3016340"/>
    <lineage>
        <taxon>Bacteria</taxon>
        <taxon>Bacillati</taxon>
        <taxon>Actinomycetota</taxon>
        <taxon>Actinomycetes</taxon>
        <taxon>Mycobacteriales</taxon>
        <taxon>Mycobacteriaceae</taxon>
        <taxon>Mycobacterium</taxon>
    </lineage>
</organism>
<dbReference type="InterPro" id="IPR009075">
    <property type="entry name" value="AcylCo_DH/oxidase_C"/>
</dbReference>
<name>A0ABT4PLA2_9MYCO</name>
<dbReference type="SUPFAM" id="SSF47203">
    <property type="entry name" value="Acyl-CoA dehydrogenase C-terminal domain-like"/>
    <property type="match status" value="1"/>
</dbReference>
<evidence type="ECO:0000256" key="3">
    <source>
        <dbReference type="ARBA" id="ARBA00023002"/>
    </source>
</evidence>